<dbReference type="AlphaFoldDB" id="A0A495VJ75"/>
<organism evidence="1 2">
    <name type="scientific">Saccharothrix australiensis</name>
    <dbReference type="NCBI Taxonomy" id="2072"/>
    <lineage>
        <taxon>Bacteria</taxon>
        <taxon>Bacillati</taxon>
        <taxon>Actinomycetota</taxon>
        <taxon>Actinomycetes</taxon>
        <taxon>Pseudonocardiales</taxon>
        <taxon>Pseudonocardiaceae</taxon>
        <taxon>Saccharothrix</taxon>
    </lineage>
</organism>
<protein>
    <submittedName>
        <fullName evidence="1">Uncharacterized protein</fullName>
    </submittedName>
</protein>
<dbReference type="Proteomes" id="UP000282084">
    <property type="component" value="Unassembled WGS sequence"/>
</dbReference>
<dbReference type="RefSeq" id="WP_147455309.1">
    <property type="nucleotide sequence ID" value="NZ_RBXO01000002.1"/>
</dbReference>
<dbReference type="OrthoDB" id="9795386at2"/>
<evidence type="ECO:0000313" key="2">
    <source>
        <dbReference type="Proteomes" id="UP000282084"/>
    </source>
</evidence>
<evidence type="ECO:0000313" key="1">
    <source>
        <dbReference type="EMBL" id="RKT49366.1"/>
    </source>
</evidence>
<name>A0A495VJ75_9PSEU</name>
<proteinExistence type="predicted"/>
<keyword evidence="2" id="KW-1185">Reference proteome</keyword>
<accession>A0A495VJ75</accession>
<gene>
    <name evidence="1" type="ORF">C8E97_6745</name>
</gene>
<dbReference type="EMBL" id="RBXO01000002">
    <property type="protein sequence ID" value="RKT49366.1"/>
    <property type="molecule type" value="Genomic_DNA"/>
</dbReference>
<sequence length="319" mass="33573">MAVPAHTYAPFDNGPGANVSEDTWRRFMNYMLGRSAPGHGVLRGVGNTLEVYADGSGMQVKIRTGEAWIGGHWGEVVSELTLPIATAHGTLPRRDRVVARTAYGDNRIEFDVLEGTAAESPSAPGVTIDGTRWEVPLAVVDVPALDTVIGATQVGDSRRYVEDSELTARLTADVTRNNTTAFVDLAGMTINASGMAYYLVDSWLEYSSSTTADVKFALNVPTGTQGRITGTTLDIATGTSLAGTYNVGSAEAAVGIAGHGAGVGTRLVARVTGWILTPDAASGGSRLTVTPQFGQLAADPTNTVLHTGSWFSLTRWRVT</sequence>
<reference evidence="1 2" key="1">
    <citation type="submission" date="2018-10" db="EMBL/GenBank/DDBJ databases">
        <title>Sequencing the genomes of 1000 actinobacteria strains.</title>
        <authorList>
            <person name="Klenk H.-P."/>
        </authorList>
    </citation>
    <scope>NUCLEOTIDE SEQUENCE [LARGE SCALE GENOMIC DNA]</scope>
    <source>
        <strain evidence="1 2">DSM 43800</strain>
    </source>
</reference>
<comment type="caution">
    <text evidence="1">The sequence shown here is derived from an EMBL/GenBank/DDBJ whole genome shotgun (WGS) entry which is preliminary data.</text>
</comment>